<keyword evidence="5" id="KW-0789">Thiol protease inhibitor</keyword>
<evidence type="ECO:0000259" key="9">
    <source>
        <dbReference type="SMART" id="SM00043"/>
    </source>
</evidence>
<dbReference type="GO" id="GO:0004869">
    <property type="term" value="F:cysteine-type endopeptidase inhibitor activity"/>
    <property type="evidence" value="ECO:0007669"/>
    <property type="project" value="UniProtKB-KW"/>
</dbReference>
<comment type="subcellular location">
    <subcellularLocation>
        <location evidence="1">Cytoplasm</location>
    </subcellularLocation>
</comment>
<dbReference type="GO" id="GO:0071220">
    <property type="term" value="P:cellular response to bacterial lipoprotein"/>
    <property type="evidence" value="ECO:0007669"/>
    <property type="project" value="UniProtKB-ARBA"/>
</dbReference>
<dbReference type="FunFam" id="3.10.450.10:FF:000001">
    <property type="entry name" value="Cystatin-A"/>
    <property type="match status" value="1"/>
</dbReference>
<dbReference type="GO" id="GO:0005829">
    <property type="term" value="C:cytosol"/>
    <property type="evidence" value="ECO:0007669"/>
    <property type="project" value="TreeGrafter"/>
</dbReference>
<dbReference type="InterPro" id="IPR001713">
    <property type="entry name" value="Prot_inh_stefin"/>
</dbReference>
<dbReference type="InterPro" id="IPR000010">
    <property type="entry name" value="Cystatin_dom"/>
</dbReference>
<dbReference type="Ensembl" id="ENSKMAT00000013419.1">
    <property type="protein sequence ID" value="ENSKMAP00000013216.1"/>
    <property type="gene ID" value="ENSKMAG00000009931.1"/>
</dbReference>
<evidence type="ECO:0000256" key="8">
    <source>
        <dbReference type="ARBA" id="ARBA00041437"/>
    </source>
</evidence>
<comment type="similarity">
    <text evidence="2">Belongs to the cystatin family.</text>
</comment>
<evidence type="ECO:0000256" key="4">
    <source>
        <dbReference type="ARBA" id="ARBA00022690"/>
    </source>
</evidence>
<keyword evidence="3" id="KW-0963">Cytoplasm</keyword>
<evidence type="ECO:0000256" key="7">
    <source>
        <dbReference type="ARBA" id="ARBA00040677"/>
    </source>
</evidence>
<evidence type="ECO:0000256" key="3">
    <source>
        <dbReference type="ARBA" id="ARBA00022490"/>
    </source>
</evidence>
<organism evidence="10 11">
    <name type="scientific">Kryptolebias marmoratus</name>
    <name type="common">Mangrove killifish</name>
    <name type="synonym">Rivulus marmoratus</name>
    <dbReference type="NCBI Taxonomy" id="37003"/>
    <lineage>
        <taxon>Eukaryota</taxon>
        <taxon>Metazoa</taxon>
        <taxon>Chordata</taxon>
        <taxon>Craniata</taxon>
        <taxon>Vertebrata</taxon>
        <taxon>Euteleostomi</taxon>
        <taxon>Actinopterygii</taxon>
        <taxon>Neopterygii</taxon>
        <taxon>Teleostei</taxon>
        <taxon>Neoteleostei</taxon>
        <taxon>Acanthomorphata</taxon>
        <taxon>Ovalentaria</taxon>
        <taxon>Atherinomorphae</taxon>
        <taxon>Cyprinodontiformes</taxon>
        <taxon>Rivulidae</taxon>
        <taxon>Kryptolebias</taxon>
    </lineage>
</organism>
<proteinExistence type="inferred from homology"/>
<dbReference type="SUPFAM" id="SSF54403">
    <property type="entry name" value="Cystatin/monellin"/>
    <property type="match status" value="1"/>
</dbReference>
<evidence type="ECO:0000256" key="5">
    <source>
        <dbReference type="ARBA" id="ARBA00022704"/>
    </source>
</evidence>
<dbReference type="Gene3D" id="3.10.450.10">
    <property type="match status" value="1"/>
</dbReference>
<dbReference type="SMART" id="SM00043">
    <property type="entry name" value="CY"/>
    <property type="match status" value="1"/>
</dbReference>
<dbReference type="InterPro" id="IPR046350">
    <property type="entry name" value="Cystatin_sf"/>
</dbReference>
<dbReference type="Pfam" id="PF00031">
    <property type="entry name" value="Cystatin"/>
    <property type="match status" value="1"/>
</dbReference>
<dbReference type="STRING" id="37003.ENSKMAP00000013216"/>
<evidence type="ECO:0000313" key="11">
    <source>
        <dbReference type="Proteomes" id="UP000264800"/>
    </source>
</evidence>
<sequence>MALTVGVGGWSETNPATEEIQKICDQVKVQVEERTGNTFKEFKVIVYRSQVVKGMNYLMKVRVGENQYFHIQVYVSLSKNVQLTGLQENHTKEDPLEPIKPFE</sequence>
<reference evidence="10" key="2">
    <citation type="submission" date="2025-09" db="UniProtKB">
        <authorList>
            <consortium name="Ensembl"/>
        </authorList>
    </citation>
    <scope>IDENTIFICATION</scope>
</reference>
<evidence type="ECO:0000256" key="6">
    <source>
        <dbReference type="ARBA" id="ARBA00022859"/>
    </source>
</evidence>
<evidence type="ECO:0000256" key="2">
    <source>
        <dbReference type="ARBA" id="ARBA00009403"/>
    </source>
</evidence>
<reference evidence="10" key="1">
    <citation type="submission" date="2025-08" db="UniProtKB">
        <authorList>
            <consortium name="Ensembl"/>
        </authorList>
    </citation>
    <scope>IDENTIFICATION</scope>
</reference>
<dbReference type="PRINTS" id="PR00295">
    <property type="entry name" value="STEFINA"/>
</dbReference>
<keyword evidence="11" id="KW-1185">Reference proteome</keyword>
<dbReference type="Proteomes" id="UP000264800">
    <property type="component" value="Unplaced"/>
</dbReference>
<dbReference type="GeneTree" id="ENSGT00940000155717"/>
<name>A0A3Q3AA75_KRYMA</name>
<protein>
    <recommendedName>
        <fullName evidence="7">Cystatin-B</fullName>
    </recommendedName>
    <alternativeName>
        <fullName evidence="8">Stefin-B</fullName>
    </alternativeName>
</protein>
<dbReference type="OMA" id="IKMDVGC"/>
<keyword evidence="6" id="KW-0391">Immunity</keyword>
<evidence type="ECO:0000313" key="10">
    <source>
        <dbReference type="Ensembl" id="ENSKMAP00000013216.1"/>
    </source>
</evidence>
<feature type="domain" description="Cystatin" evidence="9">
    <location>
        <begin position="5"/>
        <end position="102"/>
    </location>
</feature>
<dbReference type="GO" id="GO:0002376">
    <property type="term" value="P:immune system process"/>
    <property type="evidence" value="ECO:0007669"/>
    <property type="project" value="UniProtKB-KW"/>
</dbReference>
<dbReference type="CDD" id="cd00042">
    <property type="entry name" value="CY"/>
    <property type="match status" value="1"/>
</dbReference>
<accession>A0A3Q3AA75</accession>
<dbReference type="PANTHER" id="PTHR11414">
    <property type="entry name" value="CYSTATIN FAMILY MEMBER"/>
    <property type="match status" value="1"/>
</dbReference>
<dbReference type="AlphaFoldDB" id="A0A3Q3AA75"/>
<evidence type="ECO:0000256" key="1">
    <source>
        <dbReference type="ARBA" id="ARBA00004496"/>
    </source>
</evidence>
<dbReference type="PANTHER" id="PTHR11414:SF21">
    <property type="entry name" value="CYSTATIN 14A, TANDEM DUPLICATE 1-RELATED"/>
    <property type="match status" value="1"/>
</dbReference>
<keyword evidence="4" id="KW-0646">Protease inhibitor</keyword>